<evidence type="ECO:0000256" key="8">
    <source>
        <dbReference type="ARBA" id="ARBA00022729"/>
    </source>
</evidence>
<dbReference type="InterPro" id="IPR008427">
    <property type="entry name" value="Extracellular_membr_CFEM_dom"/>
</dbReference>
<sequence length="371" mass="41884">MAQNSNNSLAALPQCSVTCMANALAHNSTCSPSNTTCLCTDALFQNAMAACTTASCTVKESLTTLNLTNTLCNVPVRDRTDQIRRIAIVGIVLAAVPATMRFIQHYRRGLLFTGDDLQLNVRQAILITVTVMSFLLAHEGLGRDIWTIPFHNITMVLLYMWVMELLYVFYLQLIKLAFLFFYMRLFQSGRIISVIYVAIAVIVLTSVIFTFCSAFQCDPVNFYWNEWDGEHRGQCLDTNAIIWANAGINIVFDLFVILLPVWKIHQMNMSKRNKFQAGLMFLVGILITTISIVRLQSLVVYGRSQNPTYDLVGIVFYSMLEGEIAVFCVCMPQMRRLILDLFAILDLRKNKETSNTTPSTSQFHTSQLTRS</sequence>
<proteinExistence type="inferred from homology"/>
<feature type="transmembrane region" description="Helical" evidence="16">
    <location>
        <begin position="311"/>
        <end position="331"/>
    </location>
</feature>
<dbReference type="HOGENOM" id="CLU_028200_6_3_1"/>
<feature type="transmembrane region" description="Helical" evidence="16">
    <location>
        <begin position="83"/>
        <end position="103"/>
    </location>
</feature>
<evidence type="ECO:0000256" key="2">
    <source>
        <dbReference type="ARBA" id="ARBA00004589"/>
    </source>
</evidence>
<dbReference type="PANTHER" id="PTHR33048:SF143">
    <property type="entry name" value="EXTRACELLULAR MEMBRANE PROTEIN CFEM DOMAIN-CONTAINING PROTEIN-RELATED"/>
    <property type="match status" value="1"/>
</dbReference>
<evidence type="ECO:0000256" key="12">
    <source>
        <dbReference type="ARBA" id="ARBA00023288"/>
    </source>
</evidence>
<evidence type="ECO:0000256" key="1">
    <source>
        <dbReference type="ARBA" id="ARBA00004141"/>
    </source>
</evidence>
<keyword evidence="9 16" id="KW-1133">Transmembrane helix</keyword>
<feature type="transmembrane region" description="Helical" evidence="16">
    <location>
        <begin position="240"/>
        <end position="259"/>
    </location>
</feature>
<evidence type="ECO:0000256" key="16">
    <source>
        <dbReference type="SAM" id="Phobius"/>
    </source>
</evidence>
<dbReference type="Pfam" id="PF05730">
    <property type="entry name" value="CFEM"/>
    <property type="match status" value="1"/>
</dbReference>
<evidence type="ECO:0000256" key="9">
    <source>
        <dbReference type="ARBA" id="ARBA00022989"/>
    </source>
</evidence>
<dbReference type="PANTHER" id="PTHR33048">
    <property type="entry name" value="PTH11-LIKE INTEGRAL MEMBRANE PROTEIN (AFU_ORTHOLOGUE AFUA_5G11245)"/>
    <property type="match status" value="1"/>
</dbReference>
<feature type="transmembrane region" description="Helical" evidence="16">
    <location>
        <begin position="279"/>
        <end position="299"/>
    </location>
</feature>
<evidence type="ECO:0000256" key="14">
    <source>
        <dbReference type="PROSITE-ProRule" id="PRU01356"/>
    </source>
</evidence>
<dbReference type="PROSITE" id="PS52012">
    <property type="entry name" value="CFEM"/>
    <property type="match status" value="1"/>
</dbReference>
<dbReference type="OrthoDB" id="2496787at2759"/>
<keyword evidence="6" id="KW-0325">Glycoprotein</keyword>
<keyword evidence="19" id="KW-1185">Reference proteome</keyword>
<name>A0A0C3CW70_OIDMZ</name>
<evidence type="ECO:0000256" key="6">
    <source>
        <dbReference type="ARBA" id="ARBA00022622"/>
    </source>
</evidence>
<evidence type="ECO:0000256" key="10">
    <source>
        <dbReference type="ARBA" id="ARBA00023136"/>
    </source>
</evidence>
<dbReference type="Proteomes" id="UP000054321">
    <property type="component" value="Unassembled WGS sequence"/>
</dbReference>
<dbReference type="InParanoid" id="A0A0C3CW70"/>
<keyword evidence="8" id="KW-0732">Signal</keyword>
<keyword evidence="5" id="KW-0964">Secreted</keyword>
<dbReference type="Pfam" id="PF20684">
    <property type="entry name" value="Fung_rhodopsin"/>
    <property type="match status" value="1"/>
</dbReference>
<feature type="region of interest" description="Disordered" evidence="15">
    <location>
        <begin position="352"/>
        <end position="371"/>
    </location>
</feature>
<protein>
    <recommendedName>
        <fullName evidence="17">CFEM domain-containing protein</fullName>
    </recommendedName>
</protein>
<accession>A0A0C3CW70</accession>
<evidence type="ECO:0000256" key="13">
    <source>
        <dbReference type="ARBA" id="ARBA00038359"/>
    </source>
</evidence>
<feature type="transmembrane region" description="Helical" evidence="16">
    <location>
        <begin position="194"/>
        <end position="216"/>
    </location>
</feature>
<dbReference type="GO" id="GO:0005576">
    <property type="term" value="C:extracellular region"/>
    <property type="evidence" value="ECO:0007669"/>
    <property type="project" value="UniProtKB-SubCell"/>
</dbReference>
<dbReference type="InterPro" id="IPR052337">
    <property type="entry name" value="SAT4-like"/>
</dbReference>
<evidence type="ECO:0000259" key="17">
    <source>
        <dbReference type="PROSITE" id="PS52012"/>
    </source>
</evidence>
<keyword evidence="12" id="KW-0449">Lipoprotein</keyword>
<feature type="disulfide bond" evidence="14">
    <location>
        <begin position="39"/>
        <end position="72"/>
    </location>
</feature>
<evidence type="ECO:0000313" key="19">
    <source>
        <dbReference type="Proteomes" id="UP000054321"/>
    </source>
</evidence>
<gene>
    <name evidence="18" type="ORF">OIDMADRAFT_172999</name>
</gene>
<evidence type="ECO:0000256" key="4">
    <source>
        <dbReference type="ARBA" id="ARBA00010031"/>
    </source>
</evidence>
<keyword evidence="7 16" id="KW-0812">Transmembrane</keyword>
<dbReference type="AlphaFoldDB" id="A0A0C3CW70"/>
<dbReference type="EMBL" id="KN832892">
    <property type="protein sequence ID" value="KIM93952.1"/>
    <property type="molecule type" value="Genomic_DNA"/>
</dbReference>
<evidence type="ECO:0000256" key="11">
    <source>
        <dbReference type="ARBA" id="ARBA00023157"/>
    </source>
</evidence>
<reference evidence="19" key="2">
    <citation type="submission" date="2015-01" db="EMBL/GenBank/DDBJ databases">
        <title>Evolutionary Origins and Diversification of the Mycorrhizal Mutualists.</title>
        <authorList>
            <consortium name="DOE Joint Genome Institute"/>
            <consortium name="Mycorrhizal Genomics Consortium"/>
            <person name="Kohler A."/>
            <person name="Kuo A."/>
            <person name="Nagy L.G."/>
            <person name="Floudas D."/>
            <person name="Copeland A."/>
            <person name="Barry K.W."/>
            <person name="Cichocki N."/>
            <person name="Veneault-Fourrey C."/>
            <person name="LaButti K."/>
            <person name="Lindquist E.A."/>
            <person name="Lipzen A."/>
            <person name="Lundell T."/>
            <person name="Morin E."/>
            <person name="Murat C."/>
            <person name="Riley R."/>
            <person name="Ohm R."/>
            <person name="Sun H."/>
            <person name="Tunlid A."/>
            <person name="Henrissat B."/>
            <person name="Grigoriev I.V."/>
            <person name="Hibbett D.S."/>
            <person name="Martin F."/>
        </authorList>
    </citation>
    <scope>NUCLEOTIDE SEQUENCE [LARGE SCALE GENOMIC DNA]</scope>
    <source>
        <strain evidence="19">Zn</strain>
    </source>
</reference>
<keyword evidence="11 14" id="KW-1015">Disulfide bond</keyword>
<dbReference type="SMART" id="SM00747">
    <property type="entry name" value="CFEM"/>
    <property type="match status" value="1"/>
</dbReference>
<feature type="domain" description="CFEM" evidence="17">
    <location>
        <begin position="1"/>
        <end position="99"/>
    </location>
</feature>
<keyword evidence="10 16" id="KW-0472">Membrane</keyword>
<organism evidence="18 19">
    <name type="scientific">Oidiodendron maius (strain Zn)</name>
    <dbReference type="NCBI Taxonomy" id="913774"/>
    <lineage>
        <taxon>Eukaryota</taxon>
        <taxon>Fungi</taxon>
        <taxon>Dikarya</taxon>
        <taxon>Ascomycota</taxon>
        <taxon>Pezizomycotina</taxon>
        <taxon>Leotiomycetes</taxon>
        <taxon>Leotiomycetes incertae sedis</taxon>
        <taxon>Myxotrichaceae</taxon>
        <taxon>Oidiodendron</taxon>
    </lineage>
</organism>
<feature type="compositionally biased region" description="Polar residues" evidence="15">
    <location>
        <begin position="353"/>
        <end position="371"/>
    </location>
</feature>
<comment type="similarity">
    <text evidence="13">Belongs to the SAT4 family.</text>
</comment>
<evidence type="ECO:0000256" key="5">
    <source>
        <dbReference type="ARBA" id="ARBA00022525"/>
    </source>
</evidence>
<keyword evidence="6" id="KW-0336">GPI-anchor</keyword>
<evidence type="ECO:0000256" key="3">
    <source>
        <dbReference type="ARBA" id="ARBA00004613"/>
    </source>
</evidence>
<dbReference type="InterPro" id="IPR049326">
    <property type="entry name" value="Rhodopsin_dom_fungi"/>
</dbReference>
<comment type="subcellular location">
    <subcellularLocation>
        <location evidence="2">Membrane</location>
        <topology evidence="2">Lipid-anchor</topology>
        <topology evidence="2">GPI-anchor</topology>
    </subcellularLocation>
    <subcellularLocation>
        <location evidence="1">Membrane</location>
        <topology evidence="1">Multi-pass membrane protein</topology>
    </subcellularLocation>
    <subcellularLocation>
        <location evidence="3">Secreted</location>
    </subcellularLocation>
</comment>
<evidence type="ECO:0000313" key="18">
    <source>
        <dbReference type="EMBL" id="KIM93952.1"/>
    </source>
</evidence>
<evidence type="ECO:0000256" key="15">
    <source>
        <dbReference type="SAM" id="MobiDB-lite"/>
    </source>
</evidence>
<feature type="transmembrane region" description="Helical" evidence="16">
    <location>
        <begin position="161"/>
        <end position="182"/>
    </location>
</feature>
<reference evidence="18 19" key="1">
    <citation type="submission" date="2014-04" db="EMBL/GenBank/DDBJ databases">
        <authorList>
            <consortium name="DOE Joint Genome Institute"/>
            <person name="Kuo A."/>
            <person name="Martino E."/>
            <person name="Perotto S."/>
            <person name="Kohler A."/>
            <person name="Nagy L.G."/>
            <person name="Floudas D."/>
            <person name="Copeland A."/>
            <person name="Barry K.W."/>
            <person name="Cichocki N."/>
            <person name="Veneault-Fourrey C."/>
            <person name="LaButti K."/>
            <person name="Lindquist E.A."/>
            <person name="Lipzen A."/>
            <person name="Lundell T."/>
            <person name="Morin E."/>
            <person name="Murat C."/>
            <person name="Sun H."/>
            <person name="Tunlid A."/>
            <person name="Henrissat B."/>
            <person name="Grigoriev I.V."/>
            <person name="Hibbett D.S."/>
            <person name="Martin F."/>
            <person name="Nordberg H.P."/>
            <person name="Cantor M.N."/>
            <person name="Hua S.X."/>
        </authorList>
    </citation>
    <scope>NUCLEOTIDE SEQUENCE [LARGE SCALE GENOMIC DNA]</scope>
    <source>
        <strain evidence="18 19">Zn</strain>
    </source>
</reference>
<feature type="disulfide bond" evidence="14">
    <location>
        <begin position="30"/>
        <end position="37"/>
    </location>
</feature>
<comment type="caution">
    <text evidence="14">Lacks conserved residue(s) required for the propagation of feature annotation.</text>
</comment>
<dbReference type="STRING" id="913774.A0A0C3CW70"/>
<dbReference type="GO" id="GO:0098552">
    <property type="term" value="C:side of membrane"/>
    <property type="evidence" value="ECO:0007669"/>
    <property type="project" value="UniProtKB-KW"/>
</dbReference>
<evidence type="ECO:0000256" key="7">
    <source>
        <dbReference type="ARBA" id="ARBA00022692"/>
    </source>
</evidence>
<comment type="similarity">
    <text evidence="4">Belongs to the RBT5 family.</text>
</comment>